<dbReference type="GO" id="GO:0008081">
    <property type="term" value="F:phosphoric diester hydrolase activity"/>
    <property type="evidence" value="ECO:0007669"/>
    <property type="project" value="InterPro"/>
</dbReference>
<gene>
    <name evidence="2" type="ORF">RirG_081050</name>
</gene>
<dbReference type="OMA" id="LRTCYTA"/>
<organism evidence="2 3">
    <name type="scientific">Rhizophagus irregularis (strain DAOM 197198w)</name>
    <name type="common">Glomus intraradices</name>
    <dbReference type="NCBI Taxonomy" id="1432141"/>
    <lineage>
        <taxon>Eukaryota</taxon>
        <taxon>Fungi</taxon>
        <taxon>Fungi incertae sedis</taxon>
        <taxon>Mucoromycota</taxon>
        <taxon>Glomeromycotina</taxon>
        <taxon>Glomeromycetes</taxon>
        <taxon>Glomerales</taxon>
        <taxon>Glomeraceae</taxon>
        <taxon>Rhizophagus</taxon>
    </lineage>
</organism>
<evidence type="ECO:0000256" key="1">
    <source>
        <dbReference type="SAM" id="SignalP"/>
    </source>
</evidence>
<evidence type="ECO:0000313" key="3">
    <source>
        <dbReference type="Proteomes" id="UP000022910"/>
    </source>
</evidence>
<sequence>MKVIIITIFSITLLSSIVSSQKACNGYPELCGKLYSGIAYPTTHNAYAYGKSVAANQNYDIPTQLKDGIRGFMLDANFPTNNTNEVHLCHSSCDLLDQGPAATTLKQIGTWLDDNPNEVITILWENAGKVPAAMFNSIYTQSGFVKYAHFQEVGKDWPTLNDMIGSGKRVVNFVDTGADPSVQWLMPEYSYVFETPFENENANAFTCTVDRPKNQERPMYVLNHFLYGTLAISTSIDVPQPDKANTTNSASLADHAKKCQQTFDKIPNFIAVDFYDQGSDNQNVLSITADLNGVQYVPKQLGDGKSVSKGGKGTSTVTSVAKPNSDLRNANILTGLAGVGTIAMFVL</sequence>
<dbReference type="InterPro" id="IPR051057">
    <property type="entry name" value="PI-PLC_domain"/>
</dbReference>
<keyword evidence="1" id="KW-0732">Signal</keyword>
<dbReference type="Proteomes" id="UP000022910">
    <property type="component" value="Unassembled WGS sequence"/>
</dbReference>
<feature type="signal peptide" evidence="1">
    <location>
        <begin position="1"/>
        <end position="20"/>
    </location>
</feature>
<dbReference type="Gene3D" id="3.20.20.190">
    <property type="entry name" value="Phosphatidylinositol (PI) phosphodiesterase"/>
    <property type="match status" value="1"/>
</dbReference>
<dbReference type="GO" id="GO:0006629">
    <property type="term" value="P:lipid metabolic process"/>
    <property type="evidence" value="ECO:0007669"/>
    <property type="project" value="InterPro"/>
</dbReference>
<dbReference type="PANTHER" id="PTHR13593">
    <property type="match status" value="1"/>
</dbReference>
<dbReference type="OrthoDB" id="7984201at2759"/>
<dbReference type="STRING" id="1432141.A0A015LF55"/>
<keyword evidence="3" id="KW-1185">Reference proteome</keyword>
<name>A0A015LF55_RHIIW</name>
<dbReference type="Pfam" id="PF26146">
    <property type="entry name" value="PI-PLC_X"/>
    <property type="match status" value="1"/>
</dbReference>
<dbReference type="SUPFAM" id="SSF51695">
    <property type="entry name" value="PLC-like phosphodiesterases"/>
    <property type="match status" value="1"/>
</dbReference>
<protein>
    <recommendedName>
        <fullName evidence="4">PLC-like phosphodiesterase</fullName>
    </recommendedName>
</protein>
<evidence type="ECO:0000313" key="2">
    <source>
        <dbReference type="EMBL" id="EXX71146.1"/>
    </source>
</evidence>
<feature type="chain" id="PRO_5001474964" description="PLC-like phosphodiesterase" evidence="1">
    <location>
        <begin position="21"/>
        <end position="347"/>
    </location>
</feature>
<dbReference type="PANTHER" id="PTHR13593:SF140">
    <property type="entry name" value="PLC-LIKE PHOSPHODIESTERASE"/>
    <property type="match status" value="1"/>
</dbReference>
<reference evidence="2 3" key="1">
    <citation type="submission" date="2014-02" db="EMBL/GenBank/DDBJ databases">
        <title>Single nucleus genome sequencing reveals high similarity among nuclei of an endomycorrhizal fungus.</title>
        <authorList>
            <person name="Lin K."/>
            <person name="Geurts R."/>
            <person name="Zhang Z."/>
            <person name="Limpens E."/>
            <person name="Saunders D.G."/>
            <person name="Mu D."/>
            <person name="Pang E."/>
            <person name="Cao H."/>
            <person name="Cha H."/>
            <person name="Lin T."/>
            <person name="Zhou Q."/>
            <person name="Shang Y."/>
            <person name="Li Y."/>
            <person name="Ivanov S."/>
            <person name="Sharma T."/>
            <person name="Velzen R.V."/>
            <person name="Ruijter N.D."/>
            <person name="Aanen D.K."/>
            <person name="Win J."/>
            <person name="Kamoun S."/>
            <person name="Bisseling T."/>
            <person name="Huang S."/>
        </authorList>
    </citation>
    <scope>NUCLEOTIDE SEQUENCE [LARGE SCALE GENOMIC DNA]</scope>
    <source>
        <strain evidence="3">DAOM197198w</strain>
    </source>
</reference>
<dbReference type="InterPro" id="IPR017946">
    <property type="entry name" value="PLC-like_Pdiesterase_TIM-brl"/>
</dbReference>
<accession>A0A015LF55</accession>
<comment type="caution">
    <text evidence="2">The sequence shown here is derived from an EMBL/GenBank/DDBJ whole genome shotgun (WGS) entry which is preliminary data.</text>
</comment>
<dbReference type="HOGENOM" id="CLU_037358_2_0_1"/>
<dbReference type="AlphaFoldDB" id="A0A015LF55"/>
<proteinExistence type="predicted"/>
<dbReference type="EMBL" id="JEMT01016244">
    <property type="protein sequence ID" value="EXX71146.1"/>
    <property type="molecule type" value="Genomic_DNA"/>
</dbReference>
<evidence type="ECO:0008006" key="4">
    <source>
        <dbReference type="Google" id="ProtNLM"/>
    </source>
</evidence>